<protein>
    <submittedName>
        <fullName evidence="1">Uncharacterized protein</fullName>
    </submittedName>
</protein>
<sequence>MSSSIPMLHSADLVGASKERVRGYVHSLLLTMQSYRWTNTVVLRLGLRPGQVRC</sequence>
<keyword evidence="2" id="KW-1185">Reference proteome</keyword>
<accession>A0A2T7DV68</accession>
<evidence type="ECO:0000313" key="1">
    <source>
        <dbReference type="EMBL" id="PUZ59459.1"/>
    </source>
</evidence>
<dbReference type="Gramene" id="PUZ59459">
    <property type="protein sequence ID" value="PUZ59459"/>
    <property type="gene ID" value="GQ55_4G043400"/>
</dbReference>
<organism evidence="1 2">
    <name type="scientific">Panicum hallii var. hallii</name>
    <dbReference type="NCBI Taxonomy" id="1504633"/>
    <lineage>
        <taxon>Eukaryota</taxon>
        <taxon>Viridiplantae</taxon>
        <taxon>Streptophyta</taxon>
        <taxon>Embryophyta</taxon>
        <taxon>Tracheophyta</taxon>
        <taxon>Spermatophyta</taxon>
        <taxon>Magnoliopsida</taxon>
        <taxon>Liliopsida</taxon>
        <taxon>Poales</taxon>
        <taxon>Poaceae</taxon>
        <taxon>PACMAD clade</taxon>
        <taxon>Panicoideae</taxon>
        <taxon>Panicodae</taxon>
        <taxon>Paniceae</taxon>
        <taxon>Panicinae</taxon>
        <taxon>Panicum</taxon>
        <taxon>Panicum sect. Panicum</taxon>
    </lineage>
</organism>
<dbReference type="EMBL" id="CM009752">
    <property type="protein sequence ID" value="PUZ59459.1"/>
    <property type="molecule type" value="Genomic_DNA"/>
</dbReference>
<reference evidence="1 2" key="1">
    <citation type="submission" date="2018-04" db="EMBL/GenBank/DDBJ databases">
        <title>WGS assembly of Panicum hallii var. hallii HAL2.</title>
        <authorList>
            <person name="Lovell J."/>
            <person name="Jenkins J."/>
            <person name="Lowry D."/>
            <person name="Mamidi S."/>
            <person name="Sreedasyam A."/>
            <person name="Weng X."/>
            <person name="Barry K."/>
            <person name="Bonette J."/>
            <person name="Campitelli B."/>
            <person name="Daum C."/>
            <person name="Gordon S."/>
            <person name="Gould B."/>
            <person name="Lipzen A."/>
            <person name="MacQueen A."/>
            <person name="Palacio-Mejia J."/>
            <person name="Plott C."/>
            <person name="Shakirov E."/>
            <person name="Shu S."/>
            <person name="Yoshinaga Y."/>
            <person name="Zane M."/>
            <person name="Rokhsar D."/>
            <person name="Grimwood J."/>
            <person name="Schmutz J."/>
            <person name="Juenger T."/>
        </authorList>
    </citation>
    <scope>NUCLEOTIDE SEQUENCE [LARGE SCALE GENOMIC DNA]</scope>
    <source>
        <strain evidence="2">cv. HAL2</strain>
    </source>
</reference>
<evidence type="ECO:0000313" key="2">
    <source>
        <dbReference type="Proteomes" id="UP000244336"/>
    </source>
</evidence>
<dbReference type="Proteomes" id="UP000244336">
    <property type="component" value="Chromosome 4"/>
</dbReference>
<dbReference type="AlphaFoldDB" id="A0A2T7DV68"/>
<proteinExistence type="predicted"/>
<gene>
    <name evidence="1" type="ORF">GQ55_4G043400</name>
</gene>
<name>A0A2T7DV68_9POAL</name>